<dbReference type="AlphaFoldDB" id="A0A829D0P7"/>
<dbReference type="Proteomes" id="UP000012329">
    <property type="component" value="Unassembled WGS sequence"/>
</dbReference>
<evidence type="ECO:0000313" key="1">
    <source>
        <dbReference type="EMBL" id="EMY03887.1"/>
    </source>
</evidence>
<evidence type="ECO:0000313" key="2">
    <source>
        <dbReference type="Proteomes" id="UP000012329"/>
    </source>
</evidence>
<reference evidence="1 2" key="1">
    <citation type="submission" date="2013-02" db="EMBL/GenBank/DDBJ databases">
        <authorList>
            <person name="Harkins D.M."/>
            <person name="Durkin A.S."/>
            <person name="Brinkac L.M."/>
            <person name="Haft D.H."/>
            <person name="Selengut J.D."/>
            <person name="Sanka R."/>
            <person name="DePew J."/>
            <person name="Purushe J."/>
            <person name="Whelen A.C."/>
            <person name="Vinetz J.M."/>
            <person name="Sutton G.G."/>
            <person name="Nierman W.C."/>
            <person name="Fouts D.E."/>
        </authorList>
    </citation>
    <scope>NUCLEOTIDE SEQUENCE [LARGE SCALE GENOMIC DNA]</scope>
    <source>
        <strain evidence="1 2">2002000626</strain>
    </source>
</reference>
<proteinExistence type="predicted"/>
<sequence length="55" mass="6616">MKRCANCKFFEPDWEEPWDGYCHNPESERFKSYAYLNEVCELFEECENIKAMAIA</sequence>
<dbReference type="EMBL" id="AFJL02000159">
    <property type="protein sequence ID" value="EMY03887.1"/>
    <property type="molecule type" value="Genomic_DNA"/>
</dbReference>
<comment type="caution">
    <text evidence="1">The sequence shown here is derived from an EMBL/GenBank/DDBJ whole genome shotgun (WGS) entry which is preliminary data.</text>
</comment>
<accession>A0A829D0P7</accession>
<organism evidence="1 2">
    <name type="scientific">Leptospira interrogans str. 2002000626</name>
    <dbReference type="NCBI Taxonomy" id="996803"/>
    <lineage>
        <taxon>Bacteria</taxon>
        <taxon>Pseudomonadati</taxon>
        <taxon>Spirochaetota</taxon>
        <taxon>Spirochaetia</taxon>
        <taxon>Leptospirales</taxon>
        <taxon>Leptospiraceae</taxon>
        <taxon>Leptospira</taxon>
    </lineage>
</organism>
<protein>
    <submittedName>
        <fullName evidence="1">Uncharacterized protein</fullName>
    </submittedName>
</protein>
<name>A0A829D0P7_LEPIR</name>
<gene>
    <name evidence="1" type="ORF">LEP1GSC029_3785</name>
</gene>